<dbReference type="Pfam" id="PF08281">
    <property type="entry name" value="Sigma70_r4_2"/>
    <property type="match status" value="1"/>
</dbReference>
<feature type="domain" description="RNA polymerase sigma factor 70 region 4 type 2" evidence="6">
    <location>
        <begin position="125"/>
        <end position="171"/>
    </location>
</feature>
<dbReference type="InterPro" id="IPR007627">
    <property type="entry name" value="RNA_pol_sigma70_r2"/>
</dbReference>
<dbReference type="EMBL" id="PSKQ01000024">
    <property type="protein sequence ID" value="MBE8722483.1"/>
    <property type="molecule type" value="Genomic_DNA"/>
</dbReference>
<evidence type="ECO:0000313" key="9">
    <source>
        <dbReference type="Proteomes" id="UP000618319"/>
    </source>
</evidence>
<evidence type="ECO:0000256" key="2">
    <source>
        <dbReference type="ARBA" id="ARBA00023015"/>
    </source>
</evidence>
<dbReference type="InterPro" id="IPR014284">
    <property type="entry name" value="RNA_pol_sigma-70_dom"/>
</dbReference>
<gene>
    <name evidence="7" type="ORF">C4F40_17285</name>
    <name evidence="8" type="ORF">C4F40_19785</name>
</gene>
<organism evidence="8 9">
    <name type="scientific">Sphingobacterium pedocola</name>
    <dbReference type="NCBI Taxonomy" id="2082722"/>
    <lineage>
        <taxon>Bacteria</taxon>
        <taxon>Pseudomonadati</taxon>
        <taxon>Bacteroidota</taxon>
        <taxon>Sphingobacteriia</taxon>
        <taxon>Sphingobacteriales</taxon>
        <taxon>Sphingobacteriaceae</taxon>
        <taxon>Sphingobacterium</taxon>
    </lineage>
</organism>
<reference evidence="8 9" key="1">
    <citation type="submission" date="2018-02" db="EMBL/GenBank/DDBJ databases">
        <title>Sphingobacterium KA21.</title>
        <authorList>
            <person name="Vasarhelyi B.M."/>
            <person name="Deshmukh S."/>
            <person name="Balint B."/>
            <person name="Kukolya J."/>
        </authorList>
    </citation>
    <scope>NUCLEOTIDE SEQUENCE [LARGE SCALE GENOMIC DNA]</scope>
    <source>
        <strain evidence="8 9">Ka21</strain>
    </source>
</reference>
<dbReference type="PANTHER" id="PTHR43133">
    <property type="entry name" value="RNA POLYMERASE ECF-TYPE SIGMA FACTO"/>
    <property type="match status" value="1"/>
</dbReference>
<keyword evidence="3" id="KW-0731">Sigma factor</keyword>
<dbReference type="InterPro" id="IPR013324">
    <property type="entry name" value="RNA_pol_sigma_r3/r4-like"/>
</dbReference>
<dbReference type="SUPFAM" id="SSF88659">
    <property type="entry name" value="Sigma3 and sigma4 domains of RNA polymerase sigma factors"/>
    <property type="match status" value="1"/>
</dbReference>
<protein>
    <recommendedName>
        <fullName evidence="10">RNA polymerase sigma-70 factor</fullName>
    </recommendedName>
</protein>
<comment type="similarity">
    <text evidence="1">Belongs to the sigma-70 factor family. ECF subfamily.</text>
</comment>
<dbReference type="Pfam" id="PF04542">
    <property type="entry name" value="Sigma70_r2"/>
    <property type="match status" value="1"/>
</dbReference>
<dbReference type="NCBIfam" id="TIGR02937">
    <property type="entry name" value="sigma70-ECF"/>
    <property type="match status" value="1"/>
</dbReference>
<dbReference type="InterPro" id="IPR013325">
    <property type="entry name" value="RNA_pol_sigma_r2"/>
</dbReference>
<evidence type="ECO:0000256" key="3">
    <source>
        <dbReference type="ARBA" id="ARBA00023082"/>
    </source>
</evidence>
<comment type="caution">
    <text evidence="8">The sequence shown here is derived from an EMBL/GenBank/DDBJ whole genome shotgun (WGS) entry which is preliminary data.</text>
</comment>
<dbReference type="Gene3D" id="1.10.10.10">
    <property type="entry name" value="Winged helix-like DNA-binding domain superfamily/Winged helix DNA-binding domain"/>
    <property type="match status" value="1"/>
</dbReference>
<evidence type="ECO:0000313" key="7">
    <source>
        <dbReference type="EMBL" id="MBE8722483.1"/>
    </source>
</evidence>
<dbReference type="RefSeq" id="WP_196938889.1">
    <property type="nucleotide sequence ID" value="NZ_MU158689.1"/>
</dbReference>
<name>A0ABR9TCA9_9SPHI</name>
<dbReference type="EMBL" id="PSKQ01000026">
    <property type="protein sequence ID" value="MBE8722966.1"/>
    <property type="molecule type" value="Genomic_DNA"/>
</dbReference>
<sequence length="194" mass="23157">MKFIENQLSSDEFLRFQSGDEHIFEEIYSRYYDVIVQKVYRLCRDMEATEDIVHEAFVQLFLNKTKLIDAAGIYPYIYVVTKRLAISHFRKQVIKTQFQEQFSLDWKEQTDECQHNIDAKDLNKMLTQVIEQLPKQQRLVYKMNKFEDKSYDEIARDIGLSKNTVRNHIASATKIVRFKLSNLIVLLFILKNLF</sequence>
<proteinExistence type="inferred from homology"/>
<accession>A0ABR9TCA9</accession>
<dbReference type="InterPro" id="IPR036388">
    <property type="entry name" value="WH-like_DNA-bd_sf"/>
</dbReference>
<dbReference type="InterPro" id="IPR013249">
    <property type="entry name" value="RNA_pol_sigma70_r4_t2"/>
</dbReference>
<evidence type="ECO:0000313" key="8">
    <source>
        <dbReference type="EMBL" id="MBE8722966.1"/>
    </source>
</evidence>
<dbReference type="Proteomes" id="UP000618319">
    <property type="component" value="Unassembled WGS sequence"/>
</dbReference>
<feature type="domain" description="RNA polymerase sigma-70 region 2" evidence="5">
    <location>
        <begin position="27"/>
        <end position="92"/>
    </location>
</feature>
<dbReference type="SUPFAM" id="SSF88946">
    <property type="entry name" value="Sigma2 domain of RNA polymerase sigma factors"/>
    <property type="match status" value="1"/>
</dbReference>
<evidence type="ECO:0008006" key="10">
    <source>
        <dbReference type="Google" id="ProtNLM"/>
    </source>
</evidence>
<evidence type="ECO:0000259" key="5">
    <source>
        <dbReference type="Pfam" id="PF04542"/>
    </source>
</evidence>
<evidence type="ECO:0000259" key="6">
    <source>
        <dbReference type="Pfam" id="PF08281"/>
    </source>
</evidence>
<keyword evidence="9" id="KW-1185">Reference proteome</keyword>
<keyword evidence="2" id="KW-0805">Transcription regulation</keyword>
<dbReference type="PANTHER" id="PTHR43133:SF46">
    <property type="entry name" value="RNA POLYMERASE SIGMA-70 FACTOR ECF SUBFAMILY"/>
    <property type="match status" value="1"/>
</dbReference>
<dbReference type="Gene3D" id="1.10.1740.10">
    <property type="match status" value="1"/>
</dbReference>
<dbReference type="InterPro" id="IPR039425">
    <property type="entry name" value="RNA_pol_sigma-70-like"/>
</dbReference>
<keyword evidence="4" id="KW-0804">Transcription</keyword>
<evidence type="ECO:0000256" key="4">
    <source>
        <dbReference type="ARBA" id="ARBA00023163"/>
    </source>
</evidence>
<evidence type="ECO:0000256" key="1">
    <source>
        <dbReference type="ARBA" id="ARBA00010641"/>
    </source>
</evidence>